<dbReference type="InterPro" id="IPR032862">
    <property type="entry name" value="ALKBH6"/>
</dbReference>
<name>A0AAV7FRD8_DENCH</name>
<evidence type="ECO:0000256" key="1">
    <source>
        <dbReference type="ARBA" id="ARBA00007879"/>
    </source>
</evidence>
<dbReference type="SUPFAM" id="SSF51197">
    <property type="entry name" value="Clavaminate synthase-like"/>
    <property type="match status" value="1"/>
</dbReference>
<evidence type="ECO:0000256" key="3">
    <source>
        <dbReference type="ARBA" id="ARBA00022964"/>
    </source>
</evidence>
<protein>
    <recommendedName>
        <fullName evidence="8">Fe2OG dioxygenase domain-containing protein</fullName>
    </recommendedName>
</protein>
<keyword evidence="3" id="KW-0223">Dioxygenase</keyword>
<keyword evidence="4" id="KW-0560">Oxidoreductase</keyword>
<dbReference type="GO" id="GO:0051213">
    <property type="term" value="F:dioxygenase activity"/>
    <property type="evidence" value="ECO:0007669"/>
    <property type="project" value="UniProtKB-KW"/>
</dbReference>
<dbReference type="PANTHER" id="PTHR46030:SF1">
    <property type="entry name" value="ALPHA-KETOGLUTARATE-DEPENDENT DIOXYGENASE ALKB HOMOLOG 6"/>
    <property type="match status" value="1"/>
</dbReference>
<accession>A0AAV7FRD8</accession>
<gene>
    <name evidence="6" type="ORF">IEQ34_025169</name>
</gene>
<proteinExistence type="inferred from homology"/>
<evidence type="ECO:0008006" key="8">
    <source>
        <dbReference type="Google" id="ProtNLM"/>
    </source>
</evidence>
<dbReference type="EMBL" id="JAGFBR010000289">
    <property type="protein sequence ID" value="KAH0445993.1"/>
    <property type="molecule type" value="Genomic_DNA"/>
</dbReference>
<keyword evidence="2" id="KW-0479">Metal-binding</keyword>
<sequence length="239" mass="26815">MAAVDAQDAGVASSLKPHKVVLPVELLKDVQATADGRRCLDNESDDGFFYIPDFISEAEEAHLINKIQNAPQPKWRTLQARRYVLIMISCLAFQLMNEYEPGQGIMPHEDGEAYYPVVATVSLGGATMLDLYRYANDEEQQVYRQQMAKQNDRPVARAREQRPRFSILQEPRSLLITRGSAYKLFLHGIAERTSDDAVHLAGVTNGDMLSTVSLRDTVVKAKKGDQDVLLHRKSDSVLR</sequence>
<evidence type="ECO:0000256" key="4">
    <source>
        <dbReference type="ARBA" id="ARBA00023002"/>
    </source>
</evidence>
<comment type="similarity">
    <text evidence="1">Belongs to the alkB family.</text>
</comment>
<dbReference type="AlphaFoldDB" id="A0AAV7FRD8"/>
<evidence type="ECO:0000256" key="2">
    <source>
        <dbReference type="ARBA" id="ARBA00022723"/>
    </source>
</evidence>
<evidence type="ECO:0000256" key="5">
    <source>
        <dbReference type="ARBA" id="ARBA00023004"/>
    </source>
</evidence>
<dbReference type="GO" id="GO:0046872">
    <property type="term" value="F:metal ion binding"/>
    <property type="evidence" value="ECO:0007669"/>
    <property type="project" value="UniProtKB-KW"/>
</dbReference>
<dbReference type="Proteomes" id="UP000775213">
    <property type="component" value="Unassembled WGS sequence"/>
</dbReference>
<comment type="caution">
    <text evidence="6">The sequence shown here is derived from an EMBL/GenBank/DDBJ whole genome shotgun (WGS) entry which is preliminary data.</text>
</comment>
<keyword evidence="5" id="KW-0408">Iron</keyword>
<organism evidence="6 7">
    <name type="scientific">Dendrobium chrysotoxum</name>
    <name type="common">Orchid</name>
    <dbReference type="NCBI Taxonomy" id="161865"/>
    <lineage>
        <taxon>Eukaryota</taxon>
        <taxon>Viridiplantae</taxon>
        <taxon>Streptophyta</taxon>
        <taxon>Embryophyta</taxon>
        <taxon>Tracheophyta</taxon>
        <taxon>Spermatophyta</taxon>
        <taxon>Magnoliopsida</taxon>
        <taxon>Liliopsida</taxon>
        <taxon>Asparagales</taxon>
        <taxon>Orchidaceae</taxon>
        <taxon>Epidendroideae</taxon>
        <taxon>Malaxideae</taxon>
        <taxon>Dendrobiinae</taxon>
        <taxon>Dendrobium</taxon>
    </lineage>
</organism>
<evidence type="ECO:0000313" key="7">
    <source>
        <dbReference type="Proteomes" id="UP000775213"/>
    </source>
</evidence>
<keyword evidence="7" id="KW-1185">Reference proteome</keyword>
<dbReference type="PANTHER" id="PTHR46030">
    <property type="entry name" value="ALPHA-KETOGLUTARATE-DEPENDENT DIOXYGENASE ALKB HOMOLOG 6"/>
    <property type="match status" value="1"/>
</dbReference>
<dbReference type="Gene3D" id="2.60.120.1520">
    <property type="match status" value="1"/>
</dbReference>
<evidence type="ECO:0000313" key="6">
    <source>
        <dbReference type="EMBL" id="KAH0445993.1"/>
    </source>
</evidence>
<dbReference type="GO" id="GO:0005634">
    <property type="term" value="C:nucleus"/>
    <property type="evidence" value="ECO:0007669"/>
    <property type="project" value="TreeGrafter"/>
</dbReference>
<reference evidence="6 7" key="1">
    <citation type="journal article" date="2021" name="Hortic Res">
        <title>Chromosome-scale assembly of the Dendrobium chrysotoxum genome enhances the understanding of orchid evolution.</title>
        <authorList>
            <person name="Zhang Y."/>
            <person name="Zhang G.Q."/>
            <person name="Zhang D."/>
            <person name="Liu X.D."/>
            <person name="Xu X.Y."/>
            <person name="Sun W.H."/>
            <person name="Yu X."/>
            <person name="Zhu X."/>
            <person name="Wang Z.W."/>
            <person name="Zhao X."/>
            <person name="Zhong W.Y."/>
            <person name="Chen H."/>
            <person name="Yin W.L."/>
            <person name="Huang T."/>
            <person name="Niu S.C."/>
            <person name="Liu Z.J."/>
        </authorList>
    </citation>
    <scope>NUCLEOTIDE SEQUENCE [LARGE SCALE GENOMIC DNA]</scope>
    <source>
        <strain evidence="6">Lindl</strain>
    </source>
</reference>